<accession>A0ABT2IL94</accession>
<evidence type="ECO:0008006" key="5">
    <source>
        <dbReference type="Google" id="ProtNLM"/>
    </source>
</evidence>
<feature type="repeat" description="TPR" evidence="1">
    <location>
        <begin position="107"/>
        <end position="140"/>
    </location>
</feature>
<dbReference type="Pfam" id="PF13181">
    <property type="entry name" value="TPR_8"/>
    <property type="match status" value="2"/>
</dbReference>
<keyword evidence="2" id="KW-0812">Transmembrane</keyword>
<evidence type="ECO:0000313" key="3">
    <source>
        <dbReference type="EMBL" id="MCT2409423.1"/>
    </source>
</evidence>
<evidence type="ECO:0000313" key="4">
    <source>
        <dbReference type="Proteomes" id="UP001142057"/>
    </source>
</evidence>
<proteinExistence type="predicted"/>
<dbReference type="Gene3D" id="1.25.40.10">
    <property type="entry name" value="Tetratricopeptide repeat domain"/>
    <property type="match status" value="2"/>
</dbReference>
<dbReference type="PROSITE" id="PS50005">
    <property type="entry name" value="TPR"/>
    <property type="match status" value="1"/>
</dbReference>
<comment type="caution">
    <text evidence="3">The sequence shown here is derived from an EMBL/GenBank/DDBJ whole genome shotgun (WGS) entry which is preliminary data.</text>
</comment>
<dbReference type="InterPro" id="IPR011990">
    <property type="entry name" value="TPR-like_helical_dom_sf"/>
</dbReference>
<keyword evidence="2" id="KW-0472">Membrane</keyword>
<dbReference type="SMART" id="SM00028">
    <property type="entry name" value="TPR"/>
    <property type="match status" value="3"/>
</dbReference>
<dbReference type="RefSeq" id="WP_259830944.1">
    <property type="nucleotide sequence ID" value="NZ_JANZQH010000009.1"/>
</dbReference>
<dbReference type="InterPro" id="IPR016032">
    <property type="entry name" value="Sig_transdc_resp-reg_C-effctor"/>
</dbReference>
<dbReference type="InterPro" id="IPR019734">
    <property type="entry name" value="TPR_rpt"/>
</dbReference>
<evidence type="ECO:0000256" key="1">
    <source>
        <dbReference type="PROSITE-ProRule" id="PRU00339"/>
    </source>
</evidence>
<protein>
    <recommendedName>
        <fullName evidence="5">HTH luxR-type domain-containing protein</fullName>
    </recommendedName>
</protein>
<dbReference type="Proteomes" id="UP001142057">
    <property type="component" value="Unassembled WGS sequence"/>
</dbReference>
<dbReference type="SUPFAM" id="SSF48452">
    <property type="entry name" value="TPR-like"/>
    <property type="match status" value="2"/>
</dbReference>
<dbReference type="SUPFAM" id="SSF46894">
    <property type="entry name" value="C-terminal effector domain of the bipartite response regulators"/>
    <property type="match status" value="1"/>
</dbReference>
<dbReference type="EMBL" id="JANZQH010000009">
    <property type="protein sequence ID" value="MCT2409423.1"/>
    <property type="molecule type" value="Genomic_DNA"/>
</dbReference>
<reference evidence="3" key="1">
    <citation type="submission" date="2022-08" db="EMBL/GenBank/DDBJ databases">
        <title>Chryseobacterium antibioticum,isolated from the rhizosphere soil of Pyrola in Tibet.</title>
        <authorList>
            <person name="Kan Y."/>
        </authorList>
    </citation>
    <scope>NUCLEOTIDE SEQUENCE</scope>
    <source>
        <strain evidence="3">Pc2-12</strain>
    </source>
</reference>
<name>A0ABT2IL94_9FLAO</name>
<organism evidence="3 4">
    <name type="scientific">Chryseobacterium pyrolae</name>
    <dbReference type="NCBI Taxonomy" id="2987481"/>
    <lineage>
        <taxon>Bacteria</taxon>
        <taxon>Pseudomonadati</taxon>
        <taxon>Bacteroidota</taxon>
        <taxon>Flavobacteriia</taxon>
        <taxon>Flavobacteriales</taxon>
        <taxon>Weeksellaceae</taxon>
        <taxon>Chryseobacterium group</taxon>
        <taxon>Chryseobacterium</taxon>
    </lineage>
</organism>
<gene>
    <name evidence="3" type="ORF">NZD88_17875</name>
</gene>
<sequence>MMKYLIVLFPWLLFAQQKMTPQYIDSDYNKLEILYTEGKIHEGLKKNIFLLEESKKNQYSKGIIMGYLRLSYYYSNSRNYKKELECLKLAELEYEKGNYKHDLKFESEIKRELGFSYLNIGLYQKAIDKFKENVKLSENIDDYSSKIKVKSIAYFDIGRTYKRKNQPDSCKWYIKKGINLLKDEKKLDRIVKMHFVYNNLILAEYDISEKKLDSSERYVKSFDASSKEILGNNNFQLYKVKGMINEYKKEYDSAIFNFQQAISLTKKTGNVERLQGLYSDISRIYQQSGDNSSSQKYLQKYISIKDSLANAKQPAIENTVQELVVQKEKEIKSKNKFLIYIMIWIGVFTSIIFILIIIKRERKKNKILNVKVQETQMLNQKLNIAFDQVIQLAKNNDPEFLTRFQEVYPNFFPKLLQIEPQLQNSELKFCALLFLNFSSKDIAAYTFVQPQSIQIRKNRLRKRLNISSGEDLYIWMKNINTN</sequence>
<evidence type="ECO:0000256" key="2">
    <source>
        <dbReference type="SAM" id="Phobius"/>
    </source>
</evidence>
<feature type="transmembrane region" description="Helical" evidence="2">
    <location>
        <begin position="337"/>
        <end position="358"/>
    </location>
</feature>
<keyword evidence="4" id="KW-1185">Reference proteome</keyword>
<keyword evidence="2" id="KW-1133">Transmembrane helix</keyword>
<keyword evidence="1" id="KW-0802">TPR repeat</keyword>